<keyword evidence="4 5" id="KW-0472">Membrane</keyword>
<comment type="subcellular location">
    <subcellularLocation>
        <location evidence="1">Endomembrane system</location>
        <topology evidence="1">Multi-pass membrane protein</topology>
    </subcellularLocation>
</comment>
<evidence type="ECO:0000256" key="5">
    <source>
        <dbReference type="SAM" id="Phobius"/>
    </source>
</evidence>
<proteinExistence type="predicted"/>
<evidence type="ECO:0000256" key="2">
    <source>
        <dbReference type="ARBA" id="ARBA00022692"/>
    </source>
</evidence>
<comment type="caution">
    <text evidence="7">The sequence shown here is derived from an EMBL/GenBank/DDBJ whole genome shotgun (WGS) entry which is preliminary data.</text>
</comment>
<reference evidence="7 8" key="1">
    <citation type="submission" date="2024-01" db="EMBL/GenBank/DDBJ databases">
        <title>Uliginosibacterium soil sp. nov.</title>
        <authorList>
            <person name="Lv Y."/>
        </authorList>
    </citation>
    <scope>NUCLEOTIDE SEQUENCE [LARGE SCALE GENOMIC DNA]</scope>
    <source>
        <strain evidence="7 8">H3</strain>
    </source>
</reference>
<keyword evidence="3 5" id="KW-1133">Transmembrane helix</keyword>
<evidence type="ECO:0000313" key="7">
    <source>
        <dbReference type="EMBL" id="MEC5384814.1"/>
    </source>
</evidence>
<accession>A0ABU6JZH8</accession>
<name>A0ABU6JZH8_9RHOO</name>
<gene>
    <name evidence="7" type="ORF">VVD49_03725</name>
</gene>
<evidence type="ECO:0000259" key="6">
    <source>
        <dbReference type="Pfam" id="PF06803"/>
    </source>
</evidence>
<organism evidence="7 8">
    <name type="scientific">Uliginosibacterium silvisoli</name>
    <dbReference type="NCBI Taxonomy" id="3114758"/>
    <lineage>
        <taxon>Bacteria</taxon>
        <taxon>Pseudomonadati</taxon>
        <taxon>Pseudomonadota</taxon>
        <taxon>Betaproteobacteria</taxon>
        <taxon>Rhodocyclales</taxon>
        <taxon>Zoogloeaceae</taxon>
        <taxon>Uliginosibacterium</taxon>
    </lineage>
</organism>
<feature type="transmembrane region" description="Helical" evidence="5">
    <location>
        <begin position="104"/>
        <end position="126"/>
    </location>
</feature>
<feature type="domain" description="DUF1232" evidence="6">
    <location>
        <begin position="35"/>
        <end position="69"/>
    </location>
</feature>
<keyword evidence="8" id="KW-1185">Reference proteome</keyword>
<evidence type="ECO:0000256" key="1">
    <source>
        <dbReference type="ARBA" id="ARBA00004127"/>
    </source>
</evidence>
<dbReference type="EMBL" id="JAYXHS010000001">
    <property type="protein sequence ID" value="MEC5384814.1"/>
    <property type="molecule type" value="Genomic_DNA"/>
</dbReference>
<feature type="transmembrane region" description="Helical" evidence="5">
    <location>
        <begin position="33"/>
        <end position="52"/>
    </location>
</feature>
<dbReference type="RefSeq" id="WP_327597781.1">
    <property type="nucleotide sequence ID" value="NZ_JAYXHS010000001.1"/>
</dbReference>
<evidence type="ECO:0000256" key="4">
    <source>
        <dbReference type="ARBA" id="ARBA00023136"/>
    </source>
</evidence>
<feature type="transmembrane region" description="Helical" evidence="5">
    <location>
        <begin position="58"/>
        <end position="79"/>
    </location>
</feature>
<dbReference type="Pfam" id="PF06803">
    <property type="entry name" value="DUF1232"/>
    <property type="match status" value="1"/>
</dbReference>
<dbReference type="InterPro" id="IPR010652">
    <property type="entry name" value="DUF1232"/>
</dbReference>
<sequence>MAIFRSLRAWARRLKLDALTLWFAWRHPLTPRWIKGLCLFVVAYALSPIDLIPDFVPILGYLDDAIVLPALIWLALRLLPPRVLQTCRAQAQEWAERHLRRPRMWAGAALVVLVWLIALWLCWRWWQG</sequence>
<evidence type="ECO:0000313" key="8">
    <source>
        <dbReference type="Proteomes" id="UP001331561"/>
    </source>
</evidence>
<protein>
    <submittedName>
        <fullName evidence="7">YkvA family protein</fullName>
    </submittedName>
</protein>
<evidence type="ECO:0000256" key="3">
    <source>
        <dbReference type="ARBA" id="ARBA00022989"/>
    </source>
</evidence>
<dbReference type="Proteomes" id="UP001331561">
    <property type="component" value="Unassembled WGS sequence"/>
</dbReference>
<keyword evidence="2 5" id="KW-0812">Transmembrane</keyword>